<proteinExistence type="predicted"/>
<sequence length="533" mass="60781">MGRLQLLDCTLREAPIDNLMWGEMNIHKMIHGLEMANVDIIECGFLKNADYIKGSTSFQRVEDIIPFLKNKKKGKTYVALVDYGRYDLKYLSEYDGRSIDAIRVCFKKNEIGLVLDYAAQIRAKGYQVCVQHVDTMGFFDEEIIDFIEKVNEFKPLAYSVVDTFGAMYEEDMLHYTGLADQYLSKDILLGFHAHNNLMLADANAQSYINKMSAHRDVVVDASLFGCGRSAGNAHTELIAQFINKKHEEKYNIDELLDLIDTVIASAQEVTSWGYSIPYFIAGIYNAHTFNVKQLLKRHNIKSKDLRGIIELLDDVQKKKYDYALLEKLYVEYFDNPVADALALEKLSNTFKNRNILLLAPGKSVAAEKEHIQKFIDEKKTMVIAVNNVISGYQLDYIFYSSTNRYNLRKFQECAPETKVIVTSNIQGAIEEDTTVVNYSSLIKFGWVNLDSSAILLLRLLIRCGVEGVYVAGLDGYRSAGDTFYKNDLETGVEDKDRQELTRENTEMIADIVQTNPEFEIHFITQSEYSKALE</sequence>
<dbReference type="Pfam" id="PF00682">
    <property type="entry name" value="HMGL-like"/>
    <property type="match status" value="1"/>
</dbReference>
<organism evidence="2 3">
    <name type="scientific">Enterocloster bolteae</name>
    <dbReference type="NCBI Taxonomy" id="208479"/>
    <lineage>
        <taxon>Bacteria</taxon>
        <taxon>Bacillati</taxon>
        <taxon>Bacillota</taxon>
        <taxon>Clostridia</taxon>
        <taxon>Lachnospirales</taxon>
        <taxon>Lachnospiraceae</taxon>
        <taxon>Enterocloster</taxon>
    </lineage>
</organism>
<evidence type="ECO:0000259" key="1">
    <source>
        <dbReference type="Pfam" id="PF00682"/>
    </source>
</evidence>
<dbReference type="GO" id="GO:0003824">
    <property type="term" value="F:catalytic activity"/>
    <property type="evidence" value="ECO:0007669"/>
    <property type="project" value="InterPro"/>
</dbReference>
<reference evidence="2 3" key="1">
    <citation type="submission" date="2018-08" db="EMBL/GenBank/DDBJ databases">
        <title>A genome reference for cultivated species of the human gut microbiota.</title>
        <authorList>
            <person name="Zou Y."/>
            <person name="Xue W."/>
            <person name="Luo G."/>
        </authorList>
    </citation>
    <scope>NUCLEOTIDE SEQUENCE [LARGE SCALE GENOMIC DNA]</scope>
    <source>
        <strain evidence="2 3">AM35-14</strain>
    </source>
</reference>
<accession>A0A414AYZ3</accession>
<dbReference type="InterPro" id="IPR000891">
    <property type="entry name" value="PYR_CT"/>
</dbReference>
<dbReference type="InterPro" id="IPR013785">
    <property type="entry name" value="Aldolase_TIM"/>
</dbReference>
<dbReference type="Proteomes" id="UP000283975">
    <property type="component" value="Unassembled WGS sequence"/>
</dbReference>
<name>A0A414AYZ3_9FIRM</name>
<evidence type="ECO:0000313" key="3">
    <source>
        <dbReference type="Proteomes" id="UP000283975"/>
    </source>
</evidence>
<protein>
    <recommendedName>
        <fullName evidence="1">Pyruvate carboxyltransferase domain-containing protein</fullName>
    </recommendedName>
</protein>
<dbReference type="AlphaFoldDB" id="A0A414AYZ3"/>
<feature type="domain" description="Pyruvate carboxyltransferase" evidence="1">
    <location>
        <begin position="25"/>
        <end position="261"/>
    </location>
</feature>
<dbReference type="RefSeq" id="WP_117625770.1">
    <property type="nucleotide sequence ID" value="NZ_CATYQV010000047.1"/>
</dbReference>
<dbReference type="Gene3D" id="3.20.20.70">
    <property type="entry name" value="Aldolase class I"/>
    <property type="match status" value="1"/>
</dbReference>
<gene>
    <name evidence="2" type="ORF">DW839_04910</name>
</gene>
<dbReference type="EMBL" id="QSHZ01000004">
    <property type="protein sequence ID" value="RHC57578.1"/>
    <property type="molecule type" value="Genomic_DNA"/>
</dbReference>
<comment type="caution">
    <text evidence="2">The sequence shown here is derived from an EMBL/GenBank/DDBJ whole genome shotgun (WGS) entry which is preliminary data.</text>
</comment>
<dbReference type="SUPFAM" id="SSF51569">
    <property type="entry name" value="Aldolase"/>
    <property type="match status" value="1"/>
</dbReference>
<evidence type="ECO:0000313" key="2">
    <source>
        <dbReference type="EMBL" id="RHC57578.1"/>
    </source>
</evidence>